<feature type="transmembrane region" description="Helical" evidence="1">
    <location>
        <begin position="12"/>
        <end position="32"/>
    </location>
</feature>
<keyword evidence="1" id="KW-0472">Membrane</keyword>
<feature type="transmembrane region" description="Helical" evidence="1">
    <location>
        <begin position="865"/>
        <end position="885"/>
    </location>
</feature>
<dbReference type="GO" id="GO:0042910">
    <property type="term" value="F:xenobiotic transmembrane transporter activity"/>
    <property type="evidence" value="ECO:0007669"/>
    <property type="project" value="TreeGrafter"/>
</dbReference>
<gene>
    <name evidence="2" type="ORF">IAA96_05635</name>
</gene>
<dbReference type="SUPFAM" id="SSF82866">
    <property type="entry name" value="Multidrug efflux transporter AcrB transmembrane domain"/>
    <property type="match status" value="2"/>
</dbReference>
<keyword evidence="1" id="KW-0812">Transmembrane</keyword>
<dbReference type="Proteomes" id="UP000823616">
    <property type="component" value="Unassembled WGS sequence"/>
</dbReference>
<reference evidence="2" key="1">
    <citation type="submission" date="2020-10" db="EMBL/GenBank/DDBJ databases">
        <authorList>
            <person name="Gilroy R."/>
        </authorList>
    </citation>
    <scope>NUCLEOTIDE SEQUENCE</scope>
    <source>
        <strain evidence="2">B3-4054</strain>
    </source>
</reference>
<dbReference type="InterPro" id="IPR001036">
    <property type="entry name" value="Acrflvin-R"/>
</dbReference>
<dbReference type="InterPro" id="IPR027463">
    <property type="entry name" value="AcrB_DN_DC_subdom"/>
</dbReference>
<feature type="transmembrane region" description="Helical" evidence="1">
    <location>
        <begin position="384"/>
        <end position="409"/>
    </location>
</feature>
<dbReference type="SUPFAM" id="SSF82714">
    <property type="entry name" value="Multidrug efflux transporter AcrB TolC docking domain, DN and DC subdomains"/>
    <property type="match status" value="2"/>
</dbReference>
<keyword evidence="1" id="KW-1133">Transmembrane helix</keyword>
<dbReference type="Gene3D" id="1.20.1640.10">
    <property type="entry name" value="Multidrug efflux transporter AcrB transmembrane domain"/>
    <property type="match status" value="2"/>
</dbReference>
<dbReference type="Gene3D" id="3.30.70.1320">
    <property type="entry name" value="Multidrug efflux transporter AcrB pore domain like"/>
    <property type="match status" value="1"/>
</dbReference>
<feature type="transmembrane region" description="Helical" evidence="1">
    <location>
        <begin position="358"/>
        <end position="378"/>
    </location>
</feature>
<feature type="transmembrane region" description="Helical" evidence="1">
    <location>
        <begin position="892"/>
        <end position="912"/>
    </location>
</feature>
<protein>
    <submittedName>
        <fullName evidence="2">Efflux RND transporter permease subunit</fullName>
    </submittedName>
</protein>
<dbReference type="Gene3D" id="3.30.70.1440">
    <property type="entry name" value="Multidrug efflux transporter AcrB pore domain"/>
    <property type="match status" value="1"/>
</dbReference>
<feature type="transmembrane region" description="Helical" evidence="1">
    <location>
        <begin position="329"/>
        <end position="351"/>
    </location>
</feature>
<organism evidence="2 3">
    <name type="scientific">Candidatus Avitreponema avistercoris</name>
    <dbReference type="NCBI Taxonomy" id="2840705"/>
    <lineage>
        <taxon>Bacteria</taxon>
        <taxon>Pseudomonadati</taxon>
        <taxon>Spirochaetota</taxon>
        <taxon>Spirochaetia</taxon>
        <taxon>Spirochaetales</taxon>
        <taxon>Candidatus Avitreponema</taxon>
    </lineage>
</organism>
<sequence length="1047" mass="114403">MSPSKFAVEHPVLTLIIFALLGIMGLFVLNGIPIDLFPDIEIPVAMVFTTYDNAGPESVEKSVTEVLEGSLVSVSDLDTLTSYSMDEVSMIVLEFEYGTDLDVAVSDIRDKIDMVRNYLPDTCDSPSIMKMDASAMPIMRIAVRGNMSGNELREYADETIADLLTQASGVAETRVSGGDEKIVRVEIDKNRLDAFGLTLSTVSSSLASQNLELGGGKITEQTRDYSVRTMGEFSSIEDINNAVVATVNGYDVKLSDIGRAFEGYEDRSNAVYINGQEGVYMSIVKQSGRNTVAVANSVYRQIEEIQGILPAGVTLEIMSDDTDEIEETIGILIDSLVQGIILAVGILFLFLKSMKSTMIISISIPLSMIITILAMYLAGITLNLITFTGLILGLGMVVDASVVMIDNIYTYRLRGAKPHVSAILGSSEMFASVFSGNLTTVCVFVPFILFMGDLKMMGQMFKEIIFVIIIALLSSLFVAVFLVPALAGHFLPLTNREEKPVKNKLLAGFYAFLDKILDWTTDLYRIALQTVLRHRIITTVFVTAVFVLSLFMLGRMNFVFMDAGEEDSVDLNVELSVGTTLAETETVMRQLERIAHDEIEGYETIIVSVGTGASRQSGDASYRGGLSIQLPDLANQIDSSEDVKEKLRRHFPDFPGVSFTFEQSNMQSVAGYDIDIAVRSNDLDAAYETSLEIERILNTMTGDLADVDVSMTAGLPQVEILIDRQRAYSFGLTVNAIANEINACIDGVTAAIYRDRGEEYDMVVMLQPSDRSTVLSLEDIYVNSPSGRVSVANFAEVVKGTGPVSITREDQMRIIHVTADIISNTRADIMEDMIQEEIAANMIIPEGVTVSYEGSWEEIQNQVGVFLKIFILAILLVFGVMAGTYESFKAPLINLFTIPMLTIGVAVSYTLMGQALSIMSVMGIVMLVGIVVNNGIILVDYTTLLRERGMSLMDACLAAGVSRLRPVLMTSLTTILGMLPMCFDTDGMAGVVQPIALCVAGGLTSSTFITLLFIPVVYSFIMRKDVGRRSTSRAMENLKQLEAEKHV</sequence>
<feature type="transmembrane region" description="Helical" evidence="1">
    <location>
        <begin position="918"/>
        <end position="943"/>
    </location>
</feature>
<dbReference type="Gene3D" id="3.30.2090.10">
    <property type="entry name" value="Multidrug efflux transporter AcrB TolC docking domain, DN and DC subdomains"/>
    <property type="match status" value="2"/>
</dbReference>
<feature type="transmembrane region" description="Helical" evidence="1">
    <location>
        <begin position="464"/>
        <end position="487"/>
    </location>
</feature>
<dbReference type="Pfam" id="PF00873">
    <property type="entry name" value="ACR_tran"/>
    <property type="match status" value="1"/>
</dbReference>
<accession>A0A9D9HHS9</accession>
<feature type="transmembrane region" description="Helical" evidence="1">
    <location>
        <begin position="430"/>
        <end position="452"/>
    </location>
</feature>
<dbReference type="AlphaFoldDB" id="A0A9D9HHS9"/>
<evidence type="ECO:0000256" key="1">
    <source>
        <dbReference type="SAM" id="Phobius"/>
    </source>
</evidence>
<feature type="transmembrane region" description="Helical" evidence="1">
    <location>
        <begin position="955"/>
        <end position="979"/>
    </location>
</feature>
<dbReference type="SUPFAM" id="SSF82693">
    <property type="entry name" value="Multidrug efflux transporter AcrB pore domain, PN1, PN2, PC1 and PC2 subdomains"/>
    <property type="match status" value="3"/>
</dbReference>
<dbReference type="PANTHER" id="PTHR32063">
    <property type="match status" value="1"/>
</dbReference>
<evidence type="ECO:0000313" key="2">
    <source>
        <dbReference type="EMBL" id="MBO8450572.1"/>
    </source>
</evidence>
<comment type="caution">
    <text evidence="2">The sequence shown here is derived from an EMBL/GenBank/DDBJ whole genome shotgun (WGS) entry which is preliminary data.</text>
</comment>
<feature type="transmembrane region" description="Helical" evidence="1">
    <location>
        <begin position="536"/>
        <end position="554"/>
    </location>
</feature>
<dbReference type="Gene3D" id="3.30.70.1430">
    <property type="entry name" value="Multidrug efflux transporter AcrB pore domain"/>
    <property type="match status" value="2"/>
</dbReference>
<dbReference type="PANTHER" id="PTHR32063:SF0">
    <property type="entry name" value="SWARMING MOTILITY PROTEIN SWRC"/>
    <property type="match status" value="1"/>
</dbReference>
<feature type="transmembrane region" description="Helical" evidence="1">
    <location>
        <begin position="991"/>
        <end position="1021"/>
    </location>
</feature>
<dbReference type="GO" id="GO:0005886">
    <property type="term" value="C:plasma membrane"/>
    <property type="evidence" value="ECO:0007669"/>
    <property type="project" value="TreeGrafter"/>
</dbReference>
<reference evidence="2" key="2">
    <citation type="journal article" date="2021" name="PeerJ">
        <title>Extensive microbial diversity within the chicken gut microbiome revealed by metagenomics and culture.</title>
        <authorList>
            <person name="Gilroy R."/>
            <person name="Ravi A."/>
            <person name="Getino M."/>
            <person name="Pursley I."/>
            <person name="Horton D.L."/>
            <person name="Alikhan N.F."/>
            <person name="Baker D."/>
            <person name="Gharbi K."/>
            <person name="Hall N."/>
            <person name="Watson M."/>
            <person name="Adriaenssens E.M."/>
            <person name="Foster-Nyarko E."/>
            <person name="Jarju S."/>
            <person name="Secka A."/>
            <person name="Antonio M."/>
            <person name="Oren A."/>
            <person name="Chaudhuri R.R."/>
            <person name="La Ragione R."/>
            <person name="Hildebrand F."/>
            <person name="Pallen M.J."/>
        </authorList>
    </citation>
    <scope>NUCLEOTIDE SEQUENCE</scope>
    <source>
        <strain evidence="2">B3-4054</strain>
    </source>
</reference>
<proteinExistence type="predicted"/>
<evidence type="ECO:0000313" key="3">
    <source>
        <dbReference type="Proteomes" id="UP000823616"/>
    </source>
</evidence>
<dbReference type="EMBL" id="JADIMS010000103">
    <property type="protein sequence ID" value="MBO8450572.1"/>
    <property type="molecule type" value="Genomic_DNA"/>
</dbReference>
<dbReference type="PRINTS" id="PR00702">
    <property type="entry name" value="ACRIFLAVINRP"/>
</dbReference>
<name>A0A9D9HHS9_9SPIR</name>